<organism evidence="1 3">
    <name type="scientific">Rodentibacter trehalosifermentans</name>
    <dbReference type="NCBI Taxonomy" id="1908263"/>
    <lineage>
        <taxon>Bacteria</taxon>
        <taxon>Pseudomonadati</taxon>
        <taxon>Pseudomonadota</taxon>
        <taxon>Gammaproteobacteria</taxon>
        <taxon>Pasteurellales</taxon>
        <taxon>Pasteurellaceae</taxon>
        <taxon>Rodentibacter</taxon>
    </lineage>
</organism>
<name>A0A1V3IS60_9PAST</name>
<evidence type="ECO:0000313" key="1">
    <source>
        <dbReference type="EMBL" id="OOF45112.1"/>
    </source>
</evidence>
<dbReference type="PROSITE" id="PS51257">
    <property type="entry name" value="PROKAR_LIPOPROTEIN"/>
    <property type="match status" value="1"/>
</dbReference>
<dbReference type="AlphaFoldDB" id="A0A1V3IS60"/>
<keyword evidence="4" id="KW-1185">Reference proteome</keyword>
<evidence type="ECO:0000313" key="2">
    <source>
        <dbReference type="EMBL" id="OOF47510.1"/>
    </source>
</evidence>
<evidence type="ECO:0008006" key="5">
    <source>
        <dbReference type="Google" id="ProtNLM"/>
    </source>
</evidence>
<evidence type="ECO:0000313" key="4">
    <source>
        <dbReference type="Proteomes" id="UP000189161"/>
    </source>
</evidence>
<comment type="caution">
    <text evidence="1">The sequence shown here is derived from an EMBL/GenBank/DDBJ whole genome shotgun (WGS) entry which is preliminary data.</text>
</comment>
<dbReference type="EMBL" id="MLHK01000037">
    <property type="protein sequence ID" value="OOF45112.1"/>
    <property type="molecule type" value="Genomic_DNA"/>
</dbReference>
<dbReference type="Proteomes" id="UP000189161">
    <property type="component" value="Unassembled WGS sequence"/>
</dbReference>
<reference evidence="3 4" key="1">
    <citation type="submission" date="2016-10" db="EMBL/GenBank/DDBJ databases">
        <title>Rodentibacter gen. nov. and new species.</title>
        <authorList>
            <person name="Christensen H."/>
        </authorList>
    </citation>
    <scope>NUCLEOTIDE SEQUENCE [LARGE SCALE GENOMIC DNA]</scope>
    <source>
        <strain evidence="1 3">H1983213011</strain>
        <strain evidence="2 4">H1987082031</strain>
    </source>
</reference>
<sequence>MIIKLFKYFYICLFLTGCGHFLNPMHKGFWDWNDSYLYEESRMQVINICREKYSGNEELYKRCLFNNNVSQ</sequence>
<proteinExistence type="predicted"/>
<gene>
    <name evidence="1" type="ORF">BKK51_07315</name>
    <name evidence="2" type="ORF">BKK52_09020</name>
</gene>
<evidence type="ECO:0000313" key="3">
    <source>
        <dbReference type="Proteomes" id="UP000188728"/>
    </source>
</evidence>
<accession>A0A1V3IYP9</accession>
<dbReference type="EMBL" id="MLHL01000051">
    <property type="protein sequence ID" value="OOF47510.1"/>
    <property type="molecule type" value="Genomic_DNA"/>
</dbReference>
<dbReference type="Proteomes" id="UP000188728">
    <property type="component" value="Unassembled WGS sequence"/>
</dbReference>
<accession>A0A1V3IS60</accession>
<protein>
    <recommendedName>
        <fullName evidence="5">Lipoprotein</fullName>
    </recommendedName>
</protein>